<dbReference type="Proteomes" id="UP001302806">
    <property type="component" value="Chromosome"/>
</dbReference>
<accession>A0ABY9XVT5</accession>
<protein>
    <submittedName>
        <fullName evidence="1">Uncharacterized protein</fullName>
    </submittedName>
</protein>
<dbReference type="EMBL" id="CP134537">
    <property type="protein sequence ID" value="WNH10074.1"/>
    <property type="molecule type" value="Genomic_DNA"/>
</dbReference>
<evidence type="ECO:0000313" key="2">
    <source>
        <dbReference type="Proteomes" id="UP001302806"/>
    </source>
</evidence>
<sequence length="99" mass="11682">MDQTLFIKTITALRDQSDKDNERAQQLSLIYGSDINPNDNRLLTDAIFDNLSFRYPNSKESIEFFCFEQDYGRKSNKTISELWDEIVRNIEVTERFAHP</sequence>
<reference evidence="1 2" key="1">
    <citation type="submission" date="2023-09" db="EMBL/GenBank/DDBJ databases">
        <title>Thalassobella suaedae gen. nov., sp. nov., a marine bacterium of the family Flavobacteriaceae isolated from a halophyte Suaeda japonica.</title>
        <authorList>
            <person name="Lee S.Y."/>
            <person name="Hwang C.Y."/>
        </authorList>
    </citation>
    <scope>NUCLEOTIDE SEQUENCE [LARGE SCALE GENOMIC DNA]</scope>
    <source>
        <strain evidence="1 2">HL-DH14</strain>
    </source>
</reference>
<evidence type="ECO:0000313" key="1">
    <source>
        <dbReference type="EMBL" id="WNH10074.1"/>
    </source>
</evidence>
<name>A0ABY9XVT5_9FLAO</name>
<dbReference type="RefSeq" id="WP_415866423.1">
    <property type="nucleotide sequence ID" value="NZ_CP134537.1"/>
</dbReference>
<gene>
    <name evidence="1" type="ORF">RHP51_05075</name>
</gene>
<organism evidence="1 2">
    <name type="scientific">Thalassobellus suaedae</name>
    <dbReference type="NCBI Taxonomy" id="3074124"/>
    <lineage>
        <taxon>Bacteria</taxon>
        <taxon>Pseudomonadati</taxon>
        <taxon>Bacteroidota</taxon>
        <taxon>Flavobacteriia</taxon>
        <taxon>Flavobacteriales</taxon>
        <taxon>Flavobacteriaceae</taxon>
        <taxon>Thalassobellus</taxon>
    </lineage>
</organism>
<proteinExistence type="predicted"/>